<keyword evidence="2 7" id="KW-0813">Transport</keyword>
<keyword evidence="6 7" id="KW-0472">Membrane</keyword>
<keyword evidence="4 7" id="KW-0812">Transmembrane</keyword>
<dbReference type="GeneID" id="61431535"/>
<feature type="transmembrane region" description="Helical" evidence="7">
    <location>
        <begin position="150"/>
        <end position="171"/>
    </location>
</feature>
<evidence type="ECO:0000313" key="16">
    <source>
        <dbReference type="Proteomes" id="UP000095350"/>
    </source>
</evidence>
<dbReference type="OrthoDB" id="157184at2"/>
<feature type="transmembrane region" description="Helical" evidence="7">
    <location>
        <begin position="118"/>
        <end position="138"/>
    </location>
</feature>
<dbReference type="EMBL" id="QRID01000001">
    <property type="protein sequence ID" value="RHG30951.1"/>
    <property type="molecule type" value="Genomic_DNA"/>
</dbReference>
<protein>
    <submittedName>
        <fullName evidence="10">ABC transporter permease subunit</fullName>
    </submittedName>
    <submittedName>
        <fullName evidence="12">Carbohydrate ABC transporter permease</fullName>
    </submittedName>
    <submittedName>
        <fullName evidence="9">Inner membrane ABC transporter permease protein ycjP</fullName>
    </submittedName>
</protein>
<sequence length="306" mass="34301">MARNKLRKEKELNQIKKSTNVFFNIIFIILSALCIFPIVFVFSISISSETSIQKNGYQLIPQELSAAAYQFLWNERGTILHATFISILVTALGIILSVLLTTTMGYVVSRNTYKLKSFYTWVIFIPMIFNGGMLAGYVVNTNILHLRNSIWALILPLAVSPFNIVICKTFFKTTIPDSIVESAKIDGAGQLRIFAQIILPISKPIIATIALFAAFGYWNDWFQASLYISDKNLQTLQSMLNNIQNNIEYIANNPYGGLSLQQYKASMPTESVRMAIAIIIVVPIACVYPFFQKYFISGLTIGSVKG</sequence>
<dbReference type="InterPro" id="IPR000515">
    <property type="entry name" value="MetI-like"/>
</dbReference>
<dbReference type="Proteomes" id="UP000478483">
    <property type="component" value="Unassembled WGS sequence"/>
</dbReference>
<evidence type="ECO:0000313" key="21">
    <source>
        <dbReference type="Proteomes" id="UP000478483"/>
    </source>
</evidence>
<dbReference type="GO" id="GO:0005886">
    <property type="term" value="C:plasma membrane"/>
    <property type="evidence" value="ECO:0007669"/>
    <property type="project" value="UniProtKB-SubCell"/>
</dbReference>
<dbReference type="EMBL" id="QRQN01000019">
    <property type="protein sequence ID" value="RHN05564.1"/>
    <property type="molecule type" value="Genomic_DNA"/>
</dbReference>
<evidence type="ECO:0000313" key="10">
    <source>
        <dbReference type="EMBL" id="MTR86086.1"/>
    </source>
</evidence>
<evidence type="ECO:0000313" key="15">
    <source>
        <dbReference type="EMBL" id="RHN05564.1"/>
    </source>
</evidence>
<dbReference type="Proteomes" id="UP000479531">
    <property type="component" value="Unassembled WGS sequence"/>
</dbReference>
<dbReference type="Pfam" id="PF00528">
    <property type="entry name" value="BPD_transp_1"/>
    <property type="match status" value="1"/>
</dbReference>
<evidence type="ECO:0000313" key="9">
    <source>
        <dbReference type="EMBL" id="CUN17032.1"/>
    </source>
</evidence>
<evidence type="ECO:0000256" key="5">
    <source>
        <dbReference type="ARBA" id="ARBA00022989"/>
    </source>
</evidence>
<evidence type="ECO:0000313" key="12">
    <source>
        <dbReference type="EMBL" id="RHA68620.1"/>
    </source>
</evidence>
<dbReference type="EMBL" id="WGGT01000004">
    <property type="protein sequence ID" value="MVQ45092.1"/>
    <property type="molecule type" value="Genomic_DNA"/>
</dbReference>
<accession>A0A173UPQ7</accession>
<dbReference type="EMBL" id="CYXZ01000016">
    <property type="protein sequence ID" value="CUN17032.1"/>
    <property type="molecule type" value="Genomic_DNA"/>
</dbReference>
<evidence type="ECO:0000313" key="19">
    <source>
        <dbReference type="Proteomes" id="UP000284051"/>
    </source>
</evidence>
<dbReference type="Proteomes" id="UP000095350">
    <property type="component" value="Unassembled WGS sequence"/>
</dbReference>
<name>A0A173UPQ7_9FIRM</name>
<evidence type="ECO:0000313" key="20">
    <source>
        <dbReference type="Proteomes" id="UP000284465"/>
    </source>
</evidence>
<dbReference type="Proteomes" id="UP000283513">
    <property type="component" value="Unassembled WGS sequence"/>
</dbReference>
<evidence type="ECO:0000256" key="1">
    <source>
        <dbReference type="ARBA" id="ARBA00004651"/>
    </source>
</evidence>
<dbReference type="InterPro" id="IPR035906">
    <property type="entry name" value="MetI-like_sf"/>
</dbReference>
<dbReference type="CDD" id="cd06261">
    <property type="entry name" value="TM_PBP2"/>
    <property type="match status" value="1"/>
</dbReference>
<reference evidence="11 22" key="4">
    <citation type="submission" date="2019-10" db="EMBL/GenBank/DDBJ databases">
        <title>Roseburia spp. ameliorate alcoholic fatty liver via restoration of gut barrier function.</title>
        <authorList>
            <person name="Seo B."/>
            <person name="Ko G."/>
        </authorList>
    </citation>
    <scope>NUCLEOTIDE SEQUENCE [LARGE SCALE GENOMIC DNA]</scope>
    <source>
        <strain evidence="11 22">SNUG30017</strain>
    </source>
</reference>
<dbReference type="EMBL" id="QSFP01000004">
    <property type="protein sequence ID" value="RHA68620.1"/>
    <property type="molecule type" value="Genomic_DNA"/>
</dbReference>
<dbReference type="STRING" id="166486.ERS852572_02248"/>
<reference evidence="9 16" key="1">
    <citation type="submission" date="2015-09" db="EMBL/GenBank/DDBJ databases">
        <authorList>
            <consortium name="Pathogen Informatics"/>
        </authorList>
    </citation>
    <scope>NUCLEOTIDE SEQUENCE [LARGE SCALE GENOMIC DNA]</scope>
    <source>
        <strain evidence="9 16">2789STDY5834960</strain>
    </source>
</reference>
<dbReference type="GO" id="GO:0055085">
    <property type="term" value="P:transmembrane transport"/>
    <property type="evidence" value="ECO:0007669"/>
    <property type="project" value="InterPro"/>
</dbReference>
<feature type="transmembrane region" description="Helical" evidence="7">
    <location>
        <begin position="191"/>
        <end position="218"/>
    </location>
</feature>
<feature type="domain" description="ABC transmembrane type-1" evidence="8">
    <location>
        <begin position="83"/>
        <end position="291"/>
    </location>
</feature>
<evidence type="ECO:0000259" key="8">
    <source>
        <dbReference type="PROSITE" id="PS50928"/>
    </source>
</evidence>
<comment type="similarity">
    <text evidence="7">Belongs to the binding-protein-dependent transport system permease family.</text>
</comment>
<dbReference type="Proteomes" id="UP000284051">
    <property type="component" value="Unassembled WGS sequence"/>
</dbReference>
<gene>
    <name evidence="9" type="primary">ycjP_9</name>
    <name evidence="14" type="ORF">DW264_01545</name>
    <name evidence="13" type="ORF">DW856_16525</name>
    <name evidence="12" type="ORF">DW927_04870</name>
    <name evidence="15" type="ORF">DWZ31_14475</name>
    <name evidence="9" type="ORF">ERS852572_02248</name>
    <name evidence="11" type="ORF">GCK47_05090</name>
    <name evidence="10" type="ORF">GMD50_13750</name>
</gene>
<reference evidence="10 21" key="3">
    <citation type="journal article" date="2019" name="Nat. Med.">
        <title>A library of human gut bacterial isolates paired with longitudinal multiomics data enables mechanistic microbiome research.</title>
        <authorList>
            <person name="Poyet M."/>
            <person name="Groussin M."/>
            <person name="Gibbons S.M."/>
            <person name="Avila-Pacheco J."/>
            <person name="Jiang X."/>
            <person name="Kearney S.M."/>
            <person name="Perrotta A.R."/>
            <person name="Berdy B."/>
            <person name="Zhao S."/>
            <person name="Lieberman T.D."/>
            <person name="Swanson P.K."/>
            <person name="Smith M."/>
            <person name="Roesemann S."/>
            <person name="Alexander J.E."/>
            <person name="Rich S.A."/>
            <person name="Livny J."/>
            <person name="Vlamakis H."/>
            <person name="Clish C."/>
            <person name="Bullock K."/>
            <person name="Deik A."/>
            <person name="Scott J."/>
            <person name="Pierce K.A."/>
            <person name="Xavier R.J."/>
            <person name="Alm E.J."/>
        </authorList>
    </citation>
    <scope>NUCLEOTIDE SEQUENCE [LARGE SCALE GENOMIC DNA]</scope>
    <source>
        <strain evidence="10 21">BIOML-A1</strain>
    </source>
</reference>
<feature type="transmembrane region" description="Helical" evidence="7">
    <location>
        <begin position="79"/>
        <end position="106"/>
    </location>
</feature>
<evidence type="ECO:0000313" key="18">
    <source>
        <dbReference type="Proteomes" id="UP000283586"/>
    </source>
</evidence>
<evidence type="ECO:0000256" key="4">
    <source>
        <dbReference type="ARBA" id="ARBA00022692"/>
    </source>
</evidence>
<proteinExistence type="inferred from homology"/>
<feature type="transmembrane region" description="Helical" evidence="7">
    <location>
        <begin position="272"/>
        <end position="291"/>
    </location>
</feature>
<dbReference type="PANTHER" id="PTHR43744:SF9">
    <property type="entry name" value="POLYGALACTURONAN_RHAMNOGALACTURONAN TRANSPORT SYSTEM PERMEASE PROTEIN YTCP"/>
    <property type="match status" value="1"/>
</dbReference>
<keyword evidence="5 7" id="KW-1133">Transmembrane helix</keyword>
<dbReference type="AlphaFoldDB" id="A0A173UPQ7"/>
<evidence type="ECO:0000256" key="6">
    <source>
        <dbReference type="ARBA" id="ARBA00023136"/>
    </source>
</evidence>
<keyword evidence="3" id="KW-1003">Cell membrane</keyword>
<organism evidence="9 16">
    <name type="scientific">Roseburia intestinalis</name>
    <dbReference type="NCBI Taxonomy" id="166486"/>
    <lineage>
        <taxon>Bacteria</taxon>
        <taxon>Bacillati</taxon>
        <taxon>Bacillota</taxon>
        <taxon>Clostridia</taxon>
        <taxon>Lachnospirales</taxon>
        <taxon>Lachnospiraceae</taxon>
        <taxon>Roseburia</taxon>
    </lineage>
</organism>
<evidence type="ECO:0000313" key="11">
    <source>
        <dbReference type="EMBL" id="MVQ45092.1"/>
    </source>
</evidence>
<dbReference type="Proteomes" id="UP000284465">
    <property type="component" value="Unassembled WGS sequence"/>
</dbReference>
<evidence type="ECO:0000256" key="7">
    <source>
        <dbReference type="RuleBase" id="RU363032"/>
    </source>
</evidence>
<evidence type="ECO:0000313" key="17">
    <source>
        <dbReference type="Proteomes" id="UP000283513"/>
    </source>
</evidence>
<evidence type="ECO:0000256" key="2">
    <source>
        <dbReference type="ARBA" id="ARBA00022448"/>
    </source>
</evidence>
<dbReference type="SUPFAM" id="SSF161098">
    <property type="entry name" value="MetI-like"/>
    <property type="match status" value="1"/>
</dbReference>
<dbReference type="EMBL" id="WNAJ01000018">
    <property type="protein sequence ID" value="MTR86086.1"/>
    <property type="molecule type" value="Genomic_DNA"/>
</dbReference>
<evidence type="ECO:0000256" key="3">
    <source>
        <dbReference type="ARBA" id="ARBA00022475"/>
    </source>
</evidence>
<evidence type="ECO:0000313" key="14">
    <source>
        <dbReference type="EMBL" id="RHG30951.1"/>
    </source>
</evidence>
<evidence type="ECO:0000313" key="22">
    <source>
        <dbReference type="Proteomes" id="UP000479531"/>
    </source>
</evidence>
<dbReference type="Proteomes" id="UP000283586">
    <property type="component" value="Unassembled WGS sequence"/>
</dbReference>
<dbReference type="Gene3D" id="1.10.3720.10">
    <property type="entry name" value="MetI-like"/>
    <property type="match status" value="1"/>
</dbReference>
<comment type="subcellular location">
    <subcellularLocation>
        <location evidence="1 7">Cell membrane</location>
        <topology evidence="1 7">Multi-pass membrane protein</topology>
    </subcellularLocation>
</comment>
<evidence type="ECO:0000313" key="13">
    <source>
        <dbReference type="EMBL" id="RHC14004.1"/>
    </source>
</evidence>
<dbReference type="RefSeq" id="WP_006856798.1">
    <property type="nucleotide sequence ID" value="NZ_CABIYH010000016.1"/>
</dbReference>
<dbReference type="PANTHER" id="PTHR43744">
    <property type="entry name" value="ABC TRANSPORTER PERMEASE PROTEIN MG189-RELATED-RELATED"/>
    <property type="match status" value="1"/>
</dbReference>
<reference evidence="17 18" key="2">
    <citation type="submission" date="2018-08" db="EMBL/GenBank/DDBJ databases">
        <title>A genome reference for cultivated species of the human gut microbiota.</title>
        <authorList>
            <person name="Zou Y."/>
            <person name="Xue W."/>
            <person name="Luo G."/>
        </authorList>
    </citation>
    <scope>NUCLEOTIDE SEQUENCE [LARGE SCALE GENOMIC DNA]</scope>
    <source>
        <strain evidence="15 18">AF31-21AC</strain>
        <strain evidence="14 19">AM22-21LB</strain>
        <strain evidence="13 17">AM37-1AC</strain>
        <strain evidence="12 20">AM43-11</strain>
    </source>
</reference>
<dbReference type="EMBL" id="QSHO01000018">
    <property type="protein sequence ID" value="RHC14004.1"/>
    <property type="molecule type" value="Genomic_DNA"/>
</dbReference>
<dbReference type="PaxDb" id="166486-ERS852572_02248"/>
<feature type="transmembrane region" description="Helical" evidence="7">
    <location>
        <begin position="21"/>
        <end position="46"/>
    </location>
</feature>
<dbReference type="PROSITE" id="PS50928">
    <property type="entry name" value="ABC_TM1"/>
    <property type="match status" value="1"/>
</dbReference>